<organism evidence="3 5">
    <name type="scientific">Dracunculus medinensis</name>
    <name type="common">Guinea worm</name>
    <dbReference type="NCBI Taxonomy" id="318479"/>
    <lineage>
        <taxon>Eukaryota</taxon>
        <taxon>Metazoa</taxon>
        <taxon>Ecdysozoa</taxon>
        <taxon>Nematoda</taxon>
        <taxon>Chromadorea</taxon>
        <taxon>Rhabditida</taxon>
        <taxon>Spirurina</taxon>
        <taxon>Dracunculoidea</taxon>
        <taxon>Dracunculidae</taxon>
        <taxon>Dracunculus</taxon>
    </lineage>
</organism>
<reference evidence="5" key="1">
    <citation type="submission" date="2017-02" db="UniProtKB">
        <authorList>
            <consortium name="WormBaseParasite"/>
        </authorList>
    </citation>
    <scope>IDENTIFICATION</scope>
</reference>
<evidence type="ECO:0000256" key="1">
    <source>
        <dbReference type="SAM" id="Coils"/>
    </source>
</evidence>
<sequence length="222" mass="26189">MEERIEDLTNRANILSNANKTMEEQMKNLKEEENLLKDKMTSLDSAIKQMEVDMAAQQIDLERKKKAEIKDLQAEFKKLFQRRKAQESIRKQVTNSIENNETALKQYKNKYIRLTELEKSPNAGNKKEMVNLDEKLRTWKEKVSESKAELQSLQAILNTAYTKNFIFKNDLKTLKSHDIETAELTRMKEKEKELEKNLNKIKKKLTSLEFQKKGDIIFDDKE</sequence>
<keyword evidence="4" id="KW-1185">Reference proteome</keyword>
<protein>
    <submittedName>
        <fullName evidence="5">Coiled-coil domain-containing protein 176</fullName>
    </submittedName>
</protein>
<accession>A0A0N4UQY2</accession>
<gene>
    <name evidence="2" type="ORF">DME_LOCUS3901</name>
</gene>
<evidence type="ECO:0000313" key="3">
    <source>
        <dbReference type="Proteomes" id="UP000038040"/>
    </source>
</evidence>
<proteinExistence type="predicted"/>
<dbReference type="WBParaSite" id="DME_0001044501-mRNA-1">
    <property type="protein sequence ID" value="DME_0001044501-mRNA-1"/>
    <property type="gene ID" value="DME_0001044501"/>
</dbReference>
<feature type="coiled-coil region" evidence="1">
    <location>
        <begin position="5"/>
        <end position="211"/>
    </location>
</feature>
<keyword evidence="1" id="KW-0175">Coiled coil</keyword>
<dbReference type="STRING" id="318479.A0A0N4UQY2"/>
<dbReference type="Proteomes" id="UP000038040">
    <property type="component" value="Unplaced"/>
</dbReference>
<evidence type="ECO:0000313" key="5">
    <source>
        <dbReference type="WBParaSite" id="DME_0001044501-mRNA-1"/>
    </source>
</evidence>
<evidence type="ECO:0000313" key="2">
    <source>
        <dbReference type="EMBL" id="VDN53928.1"/>
    </source>
</evidence>
<dbReference type="AlphaFoldDB" id="A0A0N4UQY2"/>
<dbReference type="Proteomes" id="UP000274756">
    <property type="component" value="Unassembled WGS sequence"/>
</dbReference>
<dbReference type="EMBL" id="UYYG01000212">
    <property type="protein sequence ID" value="VDN53928.1"/>
    <property type="molecule type" value="Genomic_DNA"/>
</dbReference>
<reference evidence="2 4" key="2">
    <citation type="submission" date="2018-11" db="EMBL/GenBank/DDBJ databases">
        <authorList>
            <consortium name="Pathogen Informatics"/>
        </authorList>
    </citation>
    <scope>NUCLEOTIDE SEQUENCE [LARGE SCALE GENOMIC DNA]</scope>
</reference>
<evidence type="ECO:0000313" key="4">
    <source>
        <dbReference type="Proteomes" id="UP000274756"/>
    </source>
</evidence>
<name>A0A0N4UQY2_DRAME</name>